<evidence type="ECO:0000313" key="14">
    <source>
        <dbReference type="Proteomes" id="UP000823629"/>
    </source>
</evidence>
<dbReference type="InterPro" id="IPR039430">
    <property type="entry name" value="Thymidylate_kin-like_dom"/>
</dbReference>
<dbReference type="EMBL" id="JADING010000019">
    <property type="protein sequence ID" value="MBO8414008.1"/>
    <property type="molecule type" value="Genomic_DNA"/>
</dbReference>
<evidence type="ECO:0000256" key="8">
    <source>
        <dbReference type="ARBA" id="ARBA00022840"/>
    </source>
</evidence>
<dbReference type="Pfam" id="PF02223">
    <property type="entry name" value="Thymidylate_kin"/>
    <property type="match status" value="1"/>
</dbReference>
<evidence type="ECO:0000313" key="13">
    <source>
        <dbReference type="EMBL" id="MBO8414008.1"/>
    </source>
</evidence>
<comment type="catalytic activity">
    <reaction evidence="9 11">
        <text>dTMP + ATP = dTDP + ADP</text>
        <dbReference type="Rhea" id="RHEA:13517"/>
        <dbReference type="ChEBI" id="CHEBI:30616"/>
        <dbReference type="ChEBI" id="CHEBI:58369"/>
        <dbReference type="ChEBI" id="CHEBI:63528"/>
        <dbReference type="ChEBI" id="CHEBI:456216"/>
        <dbReference type="EC" id="2.7.4.9"/>
    </reaction>
</comment>
<dbReference type="InterPro" id="IPR018094">
    <property type="entry name" value="Thymidylate_kinase"/>
</dbReference>
<dbReference type="GO" id="GO:0005829">
    <property type="term" value="C:cytosol"/>
    <property type="evidence" value="ECO:0007669"/>
    <property type="project" value="TreeGrafter"/>
</dbReference>
<evidence type="ECO:0000256" key="11">
    <source>
        <dbReference type="HAMAP-Rule" id="MF_00165"/>
    </source>
</evidence>
<dbReference type="GO" id="GO:0005524">
    <property type="term" value="F:ATP binding"/>
    <property type="evidence" value="ECO:0007669"/>
    <property type="project" value="UniProtKB-UniRule"/>
</dbReference>
<dbReference type="GO" id="GO:0006235">
    <property type="term" value="P:dTTP biosynthetic process"/>
    <property type="evidence" value="ECO:0007669"/>
    <property type="project" value="UniProtKB-UniRule"/>
</dbReference>
<dbReference type="GO" id="GO:0004798">
    <property type="term" value="F:dTMP kinase activity"/>
    <property type="evidence" value="ECO:0007669"/>
    <property type="project" value="UniProtKB-UniRule"/>
</dbReference>
<evidence type="ECO:0000256" key="10">
    <source>
        <dbReference type="ARBA" id="ARBA00057735"/>
    </source>
</evidence>
<dbReference type="FunFam" id="3.40.50.300:FF:000225">
    <property type="entry name" value="Thymidylate kinase"/>
    <property type="match status" value="1"/>
</dbReference>
<dbReference type="PANTHER" id="PTHR10344">
    <property type="entry name" value="THYMIDYLATE KINASE"/>
    <property type="match status" value="1"/>
</dbReference>
<gene>
    <name evidence="11" type="primary">tmk</name>
    <name evidence="13" type="ORF">IAC78_00790</name>
</gene>
<name>A0A9D9GQI7_9BACL</name>
<feature type="domain" description="Thymidylate kinase-like" evidence="12">
    <location>
        <begin position="9"/>
        <end position="200"/>
    </location>
</feature>
<evidence type="ECO:0000256" key="9">
    <source>
        <dbReference type="ARBA" id="ARBA00048743"/>
    </source>
</evidence>
<dbReference type="Gene3D" id="3.40.50.300">
    <property type="entry name" value="P-loop containing nucleotide triphosphate hydrolases"/>
    <property type="match status" value="1"/>
</dbReference>
<dbReference type="HAMAP" id="MF_00165">
    <property type="entry name" value="Thymidylate_kinase"/>
    <property type="match status" value="1"/>
</dbReference>
<dbReference type="Proteomes" id="UP000823629">
    <property type="component" value="Unassembled WGS sequence"/>
</dbReference>
<evidence type="ECO:0000256" key="6">
    <source>
        <dbReference type="ARBA" id="ARBA00022741"/>
    </source>
</evidence>
<evidence type="ECO:0000256" key="1">
    <source>
        <dbReference type="ARBA" id="ARBA00009776"/>
    </source>
</evidence>
<evidence type="ECO:0000256" key="4">
    <source>
        <dbReference type="ARBA" id="ARBA00022679"/>
    </source>
</evidence>
<dbReference type="AlphaFoldDB" id="A0A9D9GQI7"/>
<evidence type="ECO:0000256" key="3">
    <source>
        <dbReference type="ARBA" id="ARBA00017144"/>
    </source>
</evidence>
<organism evidence="13 14">
    <name type="scientific">Candidatus Scatoplasma merdavium</name>
    <dbReference type="NCBI Taxonomy" id="2840932"/>
    <lineage>
        <taxon>Bacteria</taxon>
        <taxon>Bacillati</taxon>
        <taxon>Bacillota</taxon>
        <taxon>Bacilli</taxon>
        <taxon>Bacillales</taxon>
        <taxon>Candidatus Scatoplasma</taxon>
    </lineage>
</organism>
<dbReference type="PROSITE" id="PS01331">
    <property type="entry name" value="THYMIDYLATE_KINASE"/>
    <property type="match status" value="1"/>
</dbReference>
<keyword evidence="6 11" id="KW-0547">Nucleotide-binding</keyword>
<evidence type="ECO:0000256" key="5">
    <source>
        <dbReference type="ARBA" id="ARBA00022727"/>
    </source>
</evidence>
<keyword evidence="4 11" id="KW-0808">Transferase</keyword>
<comment type="caution">
    <text evidence="13">The sequence shown here is derived from an EMBL/GenBank/DDBJ whole genome shotgun (WGS) entry which is preliminary data.</text>
</comment>
<reference evidence="13" key="2">
    <citation type="journal article" date="2021" name="PeerJ">
        <title>Extensive microbial diversity within the chicken gut microbiome revealed by metagenomics and culture.</title>
        <authorList>
            <person name="Gilroy R."/>
            <person name="Ravi A."/>
            <person name="Getino M."/>
            <person name="Pursley I."/>
            <person name="Horton D.L."/>
            <person name="Alikhan N.F."/>
            <person name="Baker D."/>
            <person name="Gharbi K."/>
            <person name="Hall N."/>
            <person name="Watson M."/>
            <person name="Adriaenssens E.M."/>
            <person name="Foster-Nyarko E."/>
            <person name="Jarju S."/>
            <person name="Secka A."/>
            <person name="Antonio M."/>
            <person name="Oren A."/>
            <person name="Chaudhuri R.R."/>
            <person name="La Ragione R."/>
            <person name="Hildebrand F."/>
            <person name="Pallen M.J."/>
        </authorList>
    </citation>
    <scope>NUCLEOTIDE SEQUENCE</scope>
    <source>
        <strain evidence="13">1748</strain>
    </source>
</reference>
<dbReference type="CDD" id="cd01672">
    <property type="entry name" value="TMPK"/>
    <property type="match status" value="1"/>
</dbReference>
<dbReference type="GO" id="GO:0006233">
    <property type="term" value="P:dTDP biosynthetic process"/>
    <property type="evidence" value="ECO:0007669"/>
    <property type="project" value="InterPro"/>
</dbReference>
<evidence type="ECO:0000256" key="7">
    <source>
        <dbReference type="ARBA" id="ARBA00022777"/>
    </source>
</evidence>
<protein>
    <recommendedName>
        <fullName evidence="3 11">Thymidylate kinase</fullName>
        <ecNumber evidence="2 11">2.7.4.9</ecNumber>
    </recommendedName>
    <alternativeName>
        <fullName evidence="11">dTMP kinase</fullName>
    </alternativeName>
</protein>
<dbReference type="EC" id="2.7.4.9" evidence="2 11"/>
<dbReference type="SUPFAM" id="SSF52540">
    <property type="entry name" value="P-loop containing nucleoside triphosphate hydrolases"/>
    <property type="match status" value="1"/>
</dbReference>
<proteinExistence type="inferred from homology"/>
<reference evidence="13" key="1">
    <citation type="submission" date="2020-10" db="EMBL/GenBank/DDBJ databases">
        <authorList>
            <person name="Gilroy R."/>
        </authorList>
    </citation>
    <scope>NUCLEOTIDE SEQUENCE</scope>
    <source>
        <strain evidence="13">1748</strain>
    </source>
</reference>
<keyword evidence="8 11" id="KW-0067">ATP-binding</keyword>
<dbReference type="NCBIfam" id="TIGR00041">
    <property type="entry name" value="DTMP_kinase"/>
    <property type="match status" value="1"/>
</dbReference>
<accession>A0A9D9GQI7</accession>
<dbReference type="InterPro" id="IPR018095">
    <property type="entry name" value="Thymidylate_kin_CS"/>
</dbReference>
<sequence length="215" mass="24895">MKKGLFITFEGNEGSGKTTVLHRVVEMFKKEYIDIFITREPGGNKIAEEIRNVILDNKNTEMDSKTEALLYAAARRQHLVQTVTPLLNEGKIVISDRYIDSSLAYQGYARGVGIDDVYKINMFATDNCLPQLTLFFDIDPDTGLERIAENSQREVNRLDNEQIEFHRRVHMGYMLLVDKFKDRFVIVDASKDIETVTQQVYQILKDYILKKWTDC</sequence>
<dbReference type="PANTHER" id="PTHR10344:SF4">
    <property type="entry name" value="UMP-CMP KINASE 2, MITOCHONDRIAL"/>
    <property type="match status" value="1"/>
</dbReference>
<dbReference type="GO" id="GO:0006227">
    <property type="term" value="P:dUDP biosynthetic process"/>
    <property type="evidence" value="ECO:0007669"/>
    <property type="project" value="TreeGrafter"/>
</dbReference>
<evidence type="ECO:0000256" key="2">
    <source>
        <dbReference type="ARBA" id="ARBA00012980"/>
    </source>
</evidence>
<comment type="function">
    <text evidence="10 11">Phosphorylation of dTMP to form dTDP in both de novo and salvage pathways of dTTP synthesis.</text>
</comment>
<feature type="binding site" evidence="11">
    <location>
        <begin position="11"/>
        <end position="18"/>
    </location>
    <ligand>
        <name>ATP</name>
        <dbReference type="ChEBI" id="CHEBI:30616"/>
    </ligand>
</feature>
<keyword evidence="5 11" id="KW-0545">Nucleotide biosynthesis</keyword>
<evidence type="ECO:0000259" key="12">
    <source>
        <dbReference type="Pfam" id="PF02223"/>
    </source>
</evidence>
<keyword evidence="7 11" id="KW-0418">Kinase</keyword>
<dbReference type="InterPro" id="IPR027417">
    <property type="entry name" value="P-loop_NTPase"/>
</dbReference>
<comment type="similarity">
    <text evidence="1 11">Belongs to the thymidylate kinase family.</text>
</comment>